<dbReference type="AlphaFoldDB" id="E5XPP7"/>
<feature type="transmembrane region" description="Helical" evidence="1">
    <location>
        <begin position="21"/>
        <end position="38"/>
    </location>
</feature>
<dbReference type="HOGENOM" id="CLU_2755579_0_0_11"/>
<comment type="caution">
    <text evidence="2">The sequence shown here is derived from an EMBL/GenBank/DDBJ whole genome shotgun (WGS) entry which is preliminary data.</text>
</comment>
<feature type="transmembrane region" description="Helical" evidence="1">
    <location>
        <begin position="44"/>
        <end position="61"/>
    </location>
</feature>
<keyword evidence="3" id="KW-1185">Reference proteome</keyword>
<keyword evidence="1" id="KW-0812">Transmembrane</keyword>
<evidence type="ECO:0000313" key="3">
    <source>
        <dbReference type="Proteomes" id="UP000004816"/>
    </source>
</evidence>
<dbReference type="Proteomes" id="UP000004816">
    <property type="component" value="Unassembled WGS sequence"/>
</dbReference>
<name>E5XPP7_SEGRC</name>
<keyword evidence="1" id="KW-0472">Membrane</keyword>
<proteinExistence type="predicted"/>
<organism evidence="2 3">
    <name type="scientific">Segniliparus rugosus (strain ATCC BAA-974 / DSM 45345 / CCUG 50838 / CIP 108380 / JCM 13579 / CDC 945)</name>
    <dbReference type="NCBI Taxonomy" id="679197"/>
    <lineage>
        <taxon>Bacteria</taxon>
        <taxon>Bacillati</taxon>
        <taxon>Actinomycetota</taxon>
        <taxon>Actinomycetes</taxon>
        <taxon>Mycobacteriales</taxon>
        <taxon>Segniliparaceae</taxon>
        <taxon>Segniliparus</taxon>
    </lineage>
</organism>
<dbReference type="EMBL" id="ACZI02000003">
    <property type="protein sequence ID" value="EFV13645.1"/>
    <property type="molecule type" value="Genomic_DNA"/>
</dbReference>
<keyword evidence="1" id="KW-1133">Transmembrane helix</keyword>
<reference evidence="2 3" key="1">
    <citation type="journal article" date="2011" name="Stand. Genomic Sci.">
        <title>High quality draft genome sequence of Segniliparus rugosus CDC 945(T)= (ATCC BAA-974(T)).</title>
        <authorList>
            <person name="Earl A.M."/>
            <person name="Desjardins C.A."/>
            <person name="Fitzgerald M.G."/>
            <person name="Arachchi H.M."/>
            <person name="Zeng Q."/>
            <person name="Mehta T."/>
            <person name="Griggs A."/>
            <person name="Birren B.W."/>
            <person name="Toney N.C."/>
            <person name="Carr J."/>
            <person name="Posey J."/>
            <person name="Butler W.R."/>
        </authorList>
    </citation>
    <scope>NUCLEOTIDE SEQUENCE [LARGE SCALE GENOMIC DNA]</scope>
    <source>
        <strain evidence="3">ATCC BAA-974 / DSM 45345 / CCUG 50838 / CIP 108380 / JCM 13579 / CDC 945</strain>
    </source>
</reference>
<accession>E5XPP7</accession>
<dbReference type="STRING" id="679197.HMPREF9336_01469"/>
<evidence type="ECO:0000256" key="1">
    <source>
        <dbReference type="SAM" id="Phobius"/>
    </source>
</evidence>
<gene>
    <name evidence="2" type="ORF">HMPREF9336_01469</name>
</gene>
<dbReference type="RefSeq" id="WP_007469060.1">
    <property type="nucleotide sequence ID" value="NZ_KI391954.1"/>
</dbReference>
<sequence>MTTPNLSQPVLIASVAWPAHKALAVLVAVAVLLGALMATATAQFAFALALAGGMLVSWIFAPRSPLTRSR</sequence>
<evidence type="ECO:0000313" key="2">
    <source>
        <dbReference type="EMBL" id="EFV13645.1"/>
    </source>
</evidence>
<protein>
    <submittedName>
        <fullName evidence="2">Uncharacterized protein</fullName>
    </submittedName>
</protein>